<dbReference type="GO" id="GO:0005694">
    <property type="term" value="C:chromosome"/>
    <property type="evidence" value="ECO:0007669"/>
    <property type="project" value="UniProtKB-SubCell"/>
</dbReference>
<keyword evidence="10 14" id="KW-0067">ATP-binding</keyword>
<feature type="compositionally biased region" description="Low complexity" evidence="15">
    <location>
        <begin position="2306"/>
        <end position="2342"/>
    </location>
</feature>
<feature type="compositionally biased region" description="Basic and acidic residues" evidence="15">
    <location>
        <begin position="824"/>
        <end position="839"/>
    </location>
</feature>
<dbReference type="InterPro" id="IPR001660">
    <property type="entry name" value="SAM"/>
</dbReference>
<evidence type="ECO:0000256" key="13">
    <source>
        <dbReference type="ARBA" id="ARBA00061030"/>
    </source>
</evidence>
<evidence type="ECO:0000313" key="19">
    <source>
        <dbReference type="Proteomes" id="UP000438429"/>
    </source>
</evidence>
<evidence type="ECO:0000256" key="2">
    <source>
        <dbReference type="ARBA" id="ARBA00004286"/>
    </source>
</evidence>
<keyword evidence="4" id="KW-0158">Chromosome</keyword>
<feature type="domain" description="SAM" evidence="17">
    <location>
        <begin position="60"/>
        <end position="115"/>
    </location>
</feature>
<feature type="region of interest" description="Disordered" evidence="15">
    <location>
        <begin position="235"/>
        <end position="257"/>
    </location>
</feature>
<dbReference type="InterPro" id="IPR036961">
    <property type="entry name" value="Kinesin_motor_dom_sf"/>
</dbReference>
<feature type="compositionally biased region" description="Polar residues" evidence="15">
    <location>
        <begin position="689"/>
        <end position="698"/>
    </location>
</feature>
<dbReference type="Pfam" id="PF12478">
    <property type="entry name" value="UBAP2-Lig"/>
    <property type="match status" value="1"/>
</dbReference>
<dbReference type="FunFam" id="3.40.850.10:FF:000012">
    <property type="entry name" value="Kinesin-like protein"/>
    <property type="match status" value="1"/>
</dbReference>
<dbReference type="SUPFAM" id="SSF46934">
    <property type="entry name" value="UBA-like"/>
    <property type="match status" value="1"/>
</dbReference>
<feature type="compositionally biased region" description="Basic and acidic residues" evidence="15">
    <location>
        <begin position="778"/>
        <end position="789"/>
    </location>
</feature>
<evidence type="ECO:0000256" key="7">
    <source>
        <dbReference type="ARBA" id="ARBA00022553"/>
    </source>
</evidence>
<feature type="region of interest" description="Disordered" evidence="15">
    <location>
        <begin position="277"/>
        <end position="326"/>
    </location>
</feature>
<feature type="region of interest" description="Disordered" evidence="15">
    <location>
        <begin position="1347"/>
        <end position="1396"/>
    </location>
</feature>
<evidence type="ECO:0000256" key="11">
    <source>
        <dbReference type="ARBA" id="ARBA00023175"/>
    </source>
</evidence>
<evidence type="ECO:0008006" key="20">
    <source>
        <dbReference type="Google" id="ProtNLM"/>
    </source>
</evidence>
<dbReference type="PANTHER" id="PTHR16308">
    <property type="entry name" value="UBIQUITIN ASSOCIATED PROTEIN 2-LIKE/LINGERER"/>
    <property type="match status" value="1"/>
</dbReference>
<evidence type="ECO:0000259" key="17">
    <source>
        <dbReference type="PROSITE" id="PS50105"/>
    </source>
</evidence>
<keyword evidence="5" id="KW-0488">Methylation</keyword>
<feature type="domain" description="Kinesin motor" evidence="16">
    <location>
        <begin position="360"/>
        <end position="643"/>
    </location>
</feature>
<dbReference type="SUPFAM" id="SSF52540">
    <property type="entry name" value="P-loop containing nucleoside triphosphate hydrolases"/>
    <property type="match status" value="1"/>
</dbReference>
<evidence type="ECO:0000256" key="15">
    <source>
        <dbReference type="SAM" id="MobiDB-lite"/>
    </source>
</evidence>
<feature type="region of interest" description="Disordered" evidence="15">
    <location>
        <begin position="673"/>
        <end position="729"/>
    </location>
</feature>
<evidence type="ECO:0000259" key="16">
    <source>
        <dbReference type="PROSITE" id="PS50067"/>
    </source>
</evidence>
<gene>
    <name evidence="18" type="ORF">F2P81_013975</name>
</gene>
<feature type="compositionally biased region" description="Gly residues" evidence="15">
    <location>
        <begin position="2441"/>
        <end position="2462"/>
    </location>
</feature>
<dbReference type="PANTHER" id="PTHR16308:SF20">
    <property type="entry name" value="UBIQUITIN ASSOCIATED PROTEIN 2B ISOFORM X1"/>
    <property type="match status" value="1"/>
</dbReference>
<evidence type="ECO:0000256" key="3">
    <source>
        <dbReference type="ARBA" id="ARBA00004496"/>
    </source>
</evidence>
<dbReference type="InterPro" id="IPR019821">
    <property type="entry name" value="Kinesin_motor_CS"/>
</dbReference>
<dbReference type="SMART" id="SM00165">
    <property type="entry name" value="UBA"/>
    <property type="match status" value="1"/>
</dbReference>
<name>A0A6A4SMQ1_SCOMX</name>
<dbReference type="Gene3D" id="3.40.850.10">
    <property type="entry name" value="Kinesin motor domain"/>
    <property type="match status" value="1"/>
</dbReference>
<evidence type="ECO:0000256" key="5">
    <source>
        <dbReference type="ARBA" id="ARBA00022481"/>
    </source>
</evidence>
<feature type="region of interest" description="Disordered" evidence="15">
    <location>
        <begin position="1445"/>
        <end position="1464"/>
    </location>
</feature>
<protein>
    <recommendedName>
        <fullName evidence="20">UBA domain-containing protein</fullName>
    </recommendedName>
</protein>
<dbReference type="InterPro" id="IPR013761">
    <property type="entry name" value="SAM/pointed_sf"/>
</dbReference>
<dbReference type="EMBL" id="VEVO01000012">
    <property type="protein sequence ID" value="KAF0033909.1"/>
    <property type="molecule type" value="Genomic_DNA"/>
</dbReference>
<dbReference type="Proteomes" id="UP000438429">
    <property type="component" value="Unassembled WGS sequence"/>
</dbReference>
<dbReference type="InterPro" id="IPR027417">
    <property type="entry name" value="P-loop_NTPase"/>
</dbReference>
<proteinExistence type="inferred from homology"/>
<keyword evidence="6" id="KW-0963">Cytoplasm</keyword>
<dbReference type="GO" id="GO:0005634">
    <property type="term" value="C:nucleus"/>
    <property type="evidence" value="ECO:0007669"/>
    <property type="project" value="UniProtKB-SubCell"/>
</dbReference>
<feature type="region of interest" description="Disordered" evidence="15">
    <location>
        <begin position="2287"/>
        <end position="2347"/>
    </location>
</feature>
<feature type="region of interest" description="Disordered" evidence="15">
    <location>
        <begin position="2425"/>
        <end position="2567"/>
    </location>
</feature>
<dbReference type="SUPFAM" id="SSF47769">
    <property type="entry name" value="SAM/Pointed domain"/>
    <property type="match status" value="1"/>
</dbReference>
<dbReference type="GO" id="GO:0007018">
    <property type="term" value="P:microtubule-based movement"/>
    <property type="evidence" value="ECO:0007669"/>
    <property type="project" value="InterPro"/>
</dbReference>
<feature type="compositionally biased region" description="Polar residues" evidence="15">
    <location>
        <begin position="2392"/>
        <end position="2405"/>
    </location>
</feature>
<feature type="compositionally biased region" description="Low complexity" evidence="15">
    <location>
        <begin position="1970"/>
        <end position="1992"/>
    </location>
</feature>
<feature type="region of interest" description="Disordered" evidence="15">
    <location>
        <begin position="1968"/>
        <end position="2168"/>
    </location>
</feature>
<dbReference type="InterPro" id="IPR051833">
    <property type="entry name" value="TC-DDR_regulator"/>
</dbReference>
<feature type="compositionally biased region" description="Basic and acidic residues" evidence="15">
    <location>
        <begin position="1001"/>
        <end position="1014"/>
    </location>
</feature>
<keyword evidence="7" id="KW-0597">Phosphoprotein</keyword>
<feature type="region of interest" description="Disordered" evidence="15">
    <location>
        <begin position="2384"/>
        <end position="2405"/>
    </location>
</feature>
<dbReference type="InterPro" id="IPR022166">
    <property type="entry name" value="UBAP2/Lig"/>
</dbReference>
<evidence type="ECO:0000313" key="18">
    <source>
        <dbReference type="EMBL" id="KAF0033909.1"/>
    </source>
</evidence>
<keyword evidence="8" id="KW-0493">Microtubule</keyword>
<feature type="region of interest" description="Disordered" evidence="15">
    <location>
        <begin position="1001"/>
        <end position="1041"/>
    </location>
</feature>
<evidence type="ECO:0000256" key="12">
    <source>
        <dbReference type="ARBA" id="ARBA00023242"/>
    </source>
</evidence>
<feature type="compositionally biased region" description="Low complexity" evidence="15">
    <location>
        <begin position="1445"/>
        <end position="1457"/>
    </location>
</feature>
<feature type="compositionally biased region" description="Polar residues" evidence="15">
    <location>
        <begin position="2064"/>
        <end position="2084"/>
    </location>
</feature>
<dbReference type="InterPro" id="IPR009060">
    <property type="entry name" value="UBA-like_sf"/>
</dbReference>
<sequence length="2567" mass="279085">MQVLPVVIEILKLSSHFFACQLMERLNRRVCHSQGRLSEDKEKQRKKEGEEMTLCLNECLRAVGLQHHYARFTSMGVQSAAHLSALTMEDYPILGIHTMEDRTRLFHIVQMVKTLDLESFQYKDGEDYGTDGGDEGYAVVDSSFTHHGYGDPNQDKYDDEEAATVPSSVRRRLDFSCETIDHHDKLPSPPTNSVHVCKTHNGNDVPVQGKGPATPLQLELDSGIAVLYGCKGNNNHRTDTHSRPSNHRTGGDTKPDTIGGIAMYNSHTRLSPKCVSFHKQKPGPATVEPKRFNSKPIGHKDRRRISKKEKHYTEIGSNGASGHMAEPTPIYELKRTVGYNYGLPPSSPPAQNKKQDGEQRIIVCVRKRPLTRAERRRGEADVVTASGAECVIVHEGKEAVDLTQYILQHRFYFDQVFGEESSNEEVYQRTAYPLVQHMLNGGKATYIAYGQTGAGKTHTMLGSSTARPGLYALAALDIFAHLSTSHMHSPLLVYVSFFEIYCGQLYDLLDHRKRLFAREDGHKMVHIAGLRDVRVDSVSSLLEVISQGTEERTQGMSGVNPLSSRSHAMMKIQLRGPNQQIAGRMWFVDLAGSEKASDTKEPDRQSRMEAAEINQSLLALKECIRSLDQEQSHTPFRQSKLTQAVVGMNSEYYNFRCYIYFIFPRVKELRGHGGLRGGRRAKTIPSPKHNLSNSSNVGTRGRSPPKKQKLGRGKEAFGPTAPITRLSTGDTYLCSTPKNSRWGAETGAMGRKGTGLEHITPIRGWLGMNDMMHRKVEADERNVRRRENQRYGGFTSQSGNDQNIREPGIHQREKDKQQSTLKGGRQEERGWLQQRRQVEHSRDKVIDIENLRDKDLHKVDERDKERQRHLRRYHQQLQEFMSSSSSTSVNLLSSSTCPSFPSSNQASLHLSGSSSTCSPLRRDSRLLSSAPMYHGLEDVLDAYRAGVAVRADGYRGQLPFPSAEIAMQSCKLSQCCNNNDSQGDSGGVGEHWRVPWERTEARLEQDRGESDKRRTVGATAEVRLKGEDKKPAGKEGGERRWASLSIEQEDRVTGAMPTNVAAQVSHSCHSEDRRKMGEERLVPADDRVYGAWSTERAGGHHFLESPLQQAPAERPLSPAVEDINTLLTPNKLSDLSLESKRARCIPNTLPLLMQNAQFTNAPSTTQPLSTSITQIIYKIPSEPLKELCGNPVYAQVHNHTDVKAKMSGSHHDETYADTVSDIIAPLSISLLQVDQQVTRASFIQGEQKNLSPCLLENEKGEKIRREVEEECHTCAEMMGKVEVAEDIDVCQSFLELAQAKTHYHPTSNPAINHTDRGKDNRATYENCRIGRTKPPMPDIMLVSLKDQKNSQKPQTIPVLGKKAPASPLKPSTCDSMQTSVMQSNSPSDQQFDNMQSSSSHNLIQNRATHMPTENTHNMHKYKRDTLNLIPQSESVLDQFHILHSNHSSNNSLQPNSSAESNIQESKIKQQIKPIMPLATLEDMDYAQFFLFCTYIVLYILYMMTSVVSNPARGTRDRTLPSTTQTTQPQKQIQATAEQLRLAQVIYDNNDADFEDKVKQLIEVTGKTQDECMVALHDCNEDVNRAINFLLESHSDTNSWETVGKKRNLGKEGGTSEIKESRERKGGEREASRGRGGSNRRGRGISRGREGRFEENGFEVAPGERGGDRGRRGRGRGPGVRGRGRAAVGNRFSSQGMGTFNPADYTANSGARQETWEGDGNEPAEAPGTWVGNVEDWTSEDWNEDSSVLGSGFGSLNGPKPTSPLDSRTSEQLNGPRLGQRASQTLANTTSSSSSNVSKDAGPLPMQSPAPASFPSLDIKAQRVENSPVTAQNLELKLQPEPSAVLSQLAQRQQQSTILSTTESLGLSQSHVPQVPTPPGHESSVQPLRDGASPGLKLQGMDPPNTEAPQRQLKTQRRRVPPPSKIPSSAVEMPGSADMSGLNFQFGALDFGSEAGSGTVDMAHMELPREQAPTQAPAPAAAAPMSVPTTVPTQHPQSSLFPKPGSVGATPSPSLGLPCAATPPSCAAPTTTSRSESSGQRSLPPHLGFSQSKDVTSAGAGPLTNGYSGMKTQSIQDNTSSSSRTVKTESPVMTSDSGPGHHIPSPAVTPSHSTPIPSLSSHVTSNHPPGAALATSSSLTISHEESSSSSGNLHAFSSSSSSQVVNPNPSVPLAVSSSIMNGLHPSGAPGLTQNGTNTSLSVSGSRTAPLLTATSGKAPPNLAQGVPPLLANQYIMGPGGLLPAYPQIYGYEDLQMLQSRLPMDYYGVTFPGTTAAMAARDGLANNPYSGEATKFGRNDSSSPAPPTSLSTAGVQSQPQQALQAGTQGQGAVQSQGQQTQNQAFLNPPLPPGYGYTGLPYYAGMPGVPSAFQYGPTVFVPPASAKQPAMGMANPSNQYHQQHQPSYGQHAYSTAFDDLSQAHAGEYSKGGYGGSAQSQAKSAGGGPGKAPGLSGSGTSGGVPDMGGSIYSKTQSFDKQGFHTGTPPPFSLPSALGGTGPLNPGGAPGYAPAPFLHILPPHQQPHSQLLHHHLTQEGQGGPGQRGQSSSMQQKTQGSKSSYGSSPYWAN</sequence>
<feature type="compositionally biased region" description="Polar residues" evidence="15">
    <location>
        <begin position="1859"/>
        <end position="1871"/>
    </location>
</feature>
<evidence type="ECO:0000256" key="10">
    <source>
        <dbReference type="ARBA" id="ARBA00022840"/>
    </source>
</evidence>
<evidence type="ECO:0000256" key="14">
    <source>
        <dbReference type="PROSITE-ProRule" id="PRU00283"/>
    </source>
</evidence>
<dbReference type="PROSITE" id="PS00411">
    <property type="entry name" value="KINESIN_MOTOR_1"/>
    <property type="match status" value="1"/>
</dbReference>
<feature type="compositionally biased region" description="Polar residues" evidence="15">
    <location>
        <begin position="2551"/>
        <end position="2561"/>
    </location>
</feature>
<keyword evidence="9 14" id="KW-0547">Nucleotide-binding</keyword>
<feature type="compositionally biased region" description="Basic residues" evidence="15">
    <location>
        <begin position="300"/>
        <end position="310"/>
    </location>
</feature>
<feature type="binding site" evidence="14">
    <location>
        <begin position="450"/>
        <end position="457"/>
    </location>
    <ligand>
        <name>ATP</name>
        <dbReference type="ChEBI" id="CHEBI:30616"/>
    </ligand>
</feature>
<dbReference type="GO" id="GO:0003777">
    <property type="term" value="F:microtubule motor activity"/>
    <property type="evidence" value="ECO:0007669"/>
    <property type="project" value="InterPro"/>
</dbReference>
<dbReference type="PROSITE" id="PS50105">
    <property type="entry name" value="SAM_DOMAIN"/>
    <property type="match status" value="1"/>
</dbReference>
<comment type="caution">
    <text evidence="18">The sequence shown here is derived from an EMBL/GenBank/DDBJ whole genome shotgun (WGS) entry which is preliminary data.</text>
</comment>
<feature type="compositionally biased region" description="Polar residues" evidence="15">
    <location>
        <begin position="1372"/>
        <end position="1396"/>
    </location>
</feature>
<dbReference type="GO" id="GO:0005874">
    <property type="term" value="C:microtubule"/>
    <property type="evidence" value="ECO:0007669"/>
    <property type="project" value="UniProtKB-KW"/>
</dbReference>
<dbReference type="GO" id="GO:0008017">
    <property type="term" value="F:microtubule binding"/>
    <property type="evidence" value="ECO:0007669"/>
    <property type="project" value="InterPro"/>
</dbReference>
<dbReference type="SMART" id="SM00129">
    <property type="entry name" value="KISc"/>
    <property type="match status" value="1"/>
</dbReference>
<feature type="compositionally biased region" description="Low complexity" evidence="15">
    <location>
        <begin position="2498"/>
        <end position="2525"/>
    </location>
</feature>
<dbReference type="GO" id="GO:0061484">
    <property type="term" value="P:hematopoietic stem cell homeostasis"/>
    <property type="evidence" value="ECO:0007669"/>
    <property type="project" value="UniProtKB-ARBA"/>
</dbReference>
<accession>A0A6A4SMQ1</accession>
<feature type="compositionally biased region" description="Basic and acidic residues" evidence="15">
    <location>
        <begin position="803"/>
        <end position="817"/>
    </location>
</feature>
<dbReference type="GO" id="GO:0005737">
    <property type="term" value="C:cytoplasm"/>
    <property type="evidence" value="ECO:0007669"/>
    <property type="project" value="UniProtKB-SubCell"/>
</dbReference>
<comment type="subcellular location">
    <subcellularLocation>
        <location evidence="2">Chromosome</location>
    </subcellularLocation>
    <subcellularLocation>
        <location evidence="3">Cytoplasm</location>
    </subcellularLocation>
    <subcellularLocation>
        <location evidence="1">Nucleus</location>
    </subcellularLocation>
</comment>
<comment type="similarity">
    <text evidence="13">Belongs to the TRAFAC class myosin-kinesin ATPase superfamily. Kinesin family. KIN-13 subfamily.</text>
</comment>
<dbReference type="FunFam" id="1.10.8.10:FF:000004">
    <property type="entry name" value="ubiquitin-associated protein 2-like isoform X1"/>
    <property type="match status" value="1"/>
</dbReference>
<dbReference type="CDD" id="cd01367">
    <property type="entry name" value="KISc_KIF2_like"/>
    <property type="match status" value="1"/>
</dbReference>
<keyword evidence="12" id="KW-0539">Nucleus</keyword>
<feature type="compositionally biased region" description="Basic and acidic residues" evidence="15">
    <location>
        <begin position="1022"/>
        <end position="1041"/>
    </location>
</feature>
<evidence type="ECO:0000256" key="6">
    <source>
        <dbReference type="ARBA" id="ARBA00022490"/>
    </source>
</evidence>
<evidence type="ECO:0000256" key="4">
    <source>
        <dbReference type="ARBA" id="ARBA00022454"/>
    </source>
</evidence>
<dbReference type="GO" id="GO:0007019">
    <property type="term" value="P:microtubule depolymerization"/>
    <property type="evidence" value="ECO:0007669"/>
    <property type="project" value="UniProtKB-ARBA"/>
</dbReference>
<dbReference type="InterPro" id="IPR001752">
    <property type="entry name" value="Kinesin_motor_dom"/>
</dbReference>
<feature type="compositionally biased region" description="Polar residues" evidence="15">
    <location>
        <begin position="2107"/>
        <end position="2126"/>
    </location>
</feature>
<dbReference type="GO" id="GO:0005524">
    <property type="term" value="F:ATP binding"/>
    <property type="evidence" value="ECO:0007669"/>
    <property type="project" value="UniProtKB-UniRule"/>
</dbReference>
<feature type="region of interest" description="Disordered" evidence="15">
    <location>
        <begin position="778"/>
        <end position="839"/>
    </location>
</feature>
<organism evidence="18 19">
    <name type="scientific">Scophthalmus maximus</name>
    <name type="common">Turbot</name>
    <name type="synonym">Psetta maxima</name>
    <dbReference type="NCBI Taxonomy" id="52904"/>
    <lineage>
        <taxon>Eukaryota</taxon>
        <taxon>Metazoa</taxon>
        <taxon>Chordata</taxon>
        <taxon>Craniata</taxon>
        <taxon>Vertebrata</taxon>
        <taxon>Euteleostomi</taxon>
        <taxon>Actinopterygii</taxon>
        <taxon>Neopterygii</taxon>
        <taxon>Teleostei</taxon>
        <taxon>Neoteleostei</taxon>
        <taxon>Acanthomorphata</taxon>
        <taxon>Carangaria</taxon>
        <taxon>Pleuronectiformes</taxon>
        <taxon>Pleuronectoidei</taxon>
        <taxon>Scophthalmidae</taxon>
        <taxon>Scophthalmus</taxon>
    </lineage>
</organism>
<dbReference type="Gene3D" id="1.10.8.10">
    <property type="entry name" value="DNA helicase RuvA subunit, C-terminal domain"/>
    <property type="match status" value="1"/>
</dbReference>
<feature type="compositionally biased region" description="Basic and acidic residues" evidence="15">
    <location>
        <begin position="1616"/>
        <end position="1632"/>
    </location>
</feature>
<evidence type="ECO:0000256" key="9">
    <source>
        <dbReference type="ARBA" id="ARBA00022741"/>
    </source>
</evidence>
<feature type="compositionally biased region" description="Low complexity" evidence="15">
    <location>
        <begin position="1787"/>
        <end position="1797"/>
    </location>
</feature>
<feature type="compositionally biased region" description="Low complexity" evidence="15">
    <location>
        <begin position="2130"/>
        <end position="2168"/>
    </location>
</feature>
<evidence type="ECO:0000256" key="8">
    <source>
        <dbReference type="ARBA" id="ARBA00022701"/>
    </source>
</evidence>
<feature type="compositionally biased region" description="Polar residues" evidence="15">
    <location>
        <begin position="2190"/>
        <end position="2203"/>
    </location>
</feature>
<feature type="compositionally biased region" description="Polar residues" evidence="15">
    <location>
        <begin position="1763"/>
        <end position="1772"/>
    </location>
</feature>
<dbReference type="CDD" id="cd14277">
    <property type="entry name" value="UBA_UBP2_like"/>
    <property type="match status" value="1"/>
</dbReference>
<dbReference type="PRINTS" id="PR00380">
    <property type="entry name" value="KINESINHEAVY"/>
</dbReference>
<feature type="region of interest" description="Disordered" evidence="15">
    <location>
        <begin position="1859"/>
        <end position="1932"/>
    </location>
</feature>
<keyword evidence="11 14" id="KW-0505">Motor protein</keyword>
<feature type="compositionally biased region" description="Low complexity" evidence="15">
    <location>
        <begin position="2017"/>
        <end position="2032"/>
    </location>
</feature>
<dbReference type="Pfam" id="PF00225">
    <property type="entry name" value="Kinesin"/>
    <property type="match status" value="1"/>
</dbReference>
<evidence type="ECO:0000256" key="1">
    <source>
        <dbReference type="ARBA" id="ARBA00004123"/>
    </source>
</evidence>
<dbReference type="PROSITE" id="PS50067">
    <property type="entry name" value="KINESIN_MOTOR_2"/>
    <property type="match status" value="1"/>
</dbReference>
<reference evidence="18 19" key="1">
    <citation type="submission" date="2019-06" db="EMBL/GenBank/DDBJ databases">
        <title>Draft genomes of female and male turbot (Scophthalmus maximus).</title>
        <authorList>
            <person name="Xu H."/>
            <person name="Xu X.-W."/>
            <person name="Shao C."/>
            <person name="Chen S."/>
        </authorList>
    </citation>
    <scope>NUCLEOTIDE SEQUENCE [LARGE SCALE GENOMIC DNA]</scope>
    <source>
        <strain evidence="18">Ysfricsl-2016a</strain>
        <tissue evidence="18">Blood</tissue>
    </source>
</reference>
<feature type="region of interest" description="Disordered" evidence="15">
    <location>
        <begin position="1600"/>
        <end position="1813"/>
    </location>
</feature>
<feature type="region of interest" description="Disordered" evidence="15">
    <location>
        <begin position="2183"/>
        <end position="2203"/>
    </location>
</feature>
<dbReference type="InterPro" id="IPR015940">
    <property type="entry name" value="UBA"/>
</dbReference>